<evidence type="ECO:0000256" key="6">
    <source>
        <dbReference type="ARBA" id="ARBA00022741"/>
    </source>
</evidence>
<dbReference type="InterPro" id="IPR001680">
    <property type="entry name" value="WD40_rpt"/>
</dbReference>
<evidence type="ECO:0000256" key="1">
    <source>
        <dbReference type="ARBA" id="ARBA00012513"/>
    </source>
</evidence>
<dbReference type="PROSITE" id="PS50082">
    <property type="entry name" value="WD_REPEATS_2"/>
    <property type="match status" value="1"/>
</dbReference>
<feature type="region of interest" description="Disordered" evidence="11">
    <location>
        <begin position="1"/>
        <end position="25"/>
    </location>
</feature>
<dbReference type="InterPro" id="IPR008271">
    <property type="entry name" value="Ser/Thr_kinase_AS"/>
</dbReference>
<dbReference type="PROSITE" id="PS00107">
    <property type="entry name" value="PROTEIN_KINASE_ATP"/>
    <property type="match status" value="1"/>
</dbReference>
<dbReference type="PROSITE" id="PS00108">
    <property type="entry name" value="PROTEIN_KINASE_ST"/>
    <property type="match status" value="1"/>
</dbReference>
<keyword evidence="2" id="KW-0723">Serine/threonine-protein kinase</keyword>
<keyword evidence="7 13" id="KW-0418">Kinase</keyword>
<keyword evidence="4" id="KW-0808">Transferase</keyword>
<dbReference type="GO" id="GO:0005524">
    <property type="term" value="F:ATP binding"/>
    <property type="evidence" value="ECO:0007669"/>
    <property type="project" value="UniProtKB-UniRule"/>
</dbReference>
<dbReference type="SMART" id="SM00220">
    <property type="entry name" value="S_TKc"/>
    <property type="match status" value="1"/>
</dbReference>
<evidence type="ECO:0000256" key="2">
    <source>
        <dbReference type="ARBA" id="ARBA00022527"/>
    </source>
</evidence>
<dbReference type="Pfam" id="PF00400">
    <property type="entry name" value="WD40"/>
    <property type="match status" value="1"/>
</dbReference>
<evidence type="ECO:0000256" key="4">
    <source>
        <dbReference type="ARBA" id="ARBA00022679"/>
    </source>
</evidence>
<dbReference type="InterPro" id="IPR011009">
    <property type="entry name" value="Kinase-like_dom_sf"/>
</dbReference>
<dbReference type="Gene3D" id="1.10.510.10">
    <property type="entry name" value="Transferase(Phosphotransferase) domain 1"/>
    <property type="match status" value="1"/>
</dbReference>
<feature type="compositionally biased region" description="Polar residues" evidence="11">
    <location>
        <begin position="13"/>
        <end position="25"/>
    </location>
</feature>
<dbReference type="Proteomes" id="UP000326354">
    <property type="component" value="Chromosome"/>
</dbReference>
<dbReference type="Pfam" id="PF00069">
    <property type="entry name" value="Pkinase"/>
    <property type="match status" value="1"/>
</dbReference>
<evidence type="ECO:0000256" key="5">
    <source>
        <dbReference type="ARBA" id="ARBA00022737"/>
    </source>
</evidence>
<organism evidence="13 14">
    <name type="scientific">Uabimicrobium amorphum</name>
    <dbReference type="NCBI Taxonomy" id="2596890"/>
    <lineage>
        <taxon>Bacteria</taxon>
        <taxon>Pseudomonadati</taxon>
        <taxon>Planctomycetota</taxon>
        <taxon>Candidatus Uabimicrobiia</taxon>
        <taxon>Candidatus Uabimicrobiales</taxon>
        <taxon>Candidatus Uabimicrobiaceae</taxon>
        <taxon>Candidatus Uabimicrobium</taxon>
    </lineage>
</organism>
<dbReference type="PROSITE" id="PS50011">
    <property type="entry name" value="PROTEIN_KINASE_DOM"/>
    <property type="match status" value="1"/>
</dbReference>
<feature type="repeat" description="WD" evidence="9">
    <location>
        <begin position="706"/>
        <end position="747"/>
    </location>
</feature>
<dbReference type="FunFam" id="1.10.510.10:FF:000021">
    <property type="entry name" value="Serine/threonine protein kinase"/>
    <property type="match status" value="1"/>
</dbReference>
<dbReference type="EMBL" id="AP019860">
    <property type="protein sequence ID" value="BBM84657.1"/>
    <property type="molecule type" value="Genomic_DNA"/>
</dbReference>
<evidence type="ECO:0000256" key="8">
    <source>
        <dbReference type="ARBA" id="ARBA00022840"/>
    </source>
</evidence>
<evidence type="ECO:0000256" key="3">
    <source>
        <dbReference type="ARBA" id="ARBA00022574"/>
    </source>
</evidence>
<keyword evidence="3 9" id="KW-0853">WD repeat</keyword>
<reference evidence="13 14" key="1">
    <citation type="submission" date="2019-08" db="EMBL/GenBank/DDBJ databases">
        <title>Complete genome sequence of Candidatus Uab amorphum.</title>
        <authorList>
            <person name="Shiratori T."/>
            <person name="Suzuki S."/>
            <person name="Kakizawa Y."/>
            <person name="Ishida K."/>
        </authorList>
    </citation>
    <scope>NUCLEOTIDE SEQUENCE [LARGE SCALE GENOMIC DNA]</scope>
    <source>
        <strain evidence="13 14">SRT547</strain>
    </source>
</reference>
<feature type="binding site" evidence="10">
    <location>
        <position position="79"/>
    </location>
    <ligand>
        <name>ATP</name>
        <dbReference type="ChEBI" id="CHEBI:30616"/>
    </ligand>
</feature>
<sequence length="1099" mass="126249">MSDEYLNPFAISPQDSQEQAQQSDFSEVLENSSELATADLLKTPSQIGRYKIRSELGKGGMGRVYEAYDTELRRVVALKTLLKSHHNKRFVKETKTLAKLSHPSIVKIFDIGYEDDTYFFTMELIVGQELKAYILKEKRRSIRRCVQVMIKVAQAIEYAHQNGIIHRDLKPSNILLDEEQQPHIMDFGLARQVEDQSQLSQSGMLIGTPQYMSPEQATGNTKLVDSSSDVYALGVILYELLTGKCPFEGNNIHAILHNILNKNLLPPTSVNKRVPRDLEAICLKALEKEKSVRYTTAAEFAQELQNFMDGKSIQARPRTVFFDAWKWIQRHKIMASTAFLVTLILIMMTSLMIYQRYRSSVSKEYWQMSNHAQKVVRDYQTTVRLMEVSLQKAQVEMEMSQVWQERREYNKAKLTLEKARNDLLSVKEITESVTAMSRDVTFTLEQLQSFQKRYPYVANEMSYSFADLNEVPSKIAKIKARTTNLHSDCQILQKYSIDPQLYRVSKYSLPTRLMAVSSNVSWKYNIALANPRRIIVMDKNGGTITIIEHSAKVVYAATSKNDRFCASIDIKGNIKLWDSIKNTITTTMYRSQNLPVSAFVFDHRNRFLFVADQKNSAIFDVPSLTMYGSFNDGNENSYGSQFRPDGKEIAICTKKKIAIWDCKNKSKKRHIVVQNCRAVCFSPDSNKLAYAIGSTIYIKSTHKTTHIKHNMNIAALCWSYDGRFIAAAGENGYILVWDAQSLRVVLKLPFVVEEDTRLQLAFHPQKYLLALQQNRSRTYYALQPGLIKKLPFTVVQQNLSRMRVVYETMESLKNNDDFEQHACFRLLFGPKRRFVGCYIFNVVVLWGVASGEHGVLPLKKMTWEQNELRHFSFSSDGDFLLCQTKNYIYVWDTHTRKEVFSENTQRPCLGFHPKHNWILLVNDVKNAIDGYEINSSKKIKRKSFTFSQGVSLHRHSAIVSGEFVVNVAKQLSIHRLTPTLPEIAHAGKLPLQTAQIVGDHLAVGTKSGRLWLFDWQKNTSESIYLSHPIEKVLYDGKQKLYWAITNKNIFVVRPSYQKESSVYPIKIFNGHSFFAKDISRDFSQMVVLTHALDILLLQF</sequence>
<dbReference type="KEGG" id="uam:UABAM_03018"/>
<name>A0A5S9INA0_UABAM</name>
<evidence type="ECO:0000256" key="10">
    <source>
        <dbReference type="PROSITE-ProRule" id="PRU10141"/>
    </source>
</evidence>
<gene>
    <name evidence="13" type="ORF">UABAM_03018</name>
</gene>
<evidence type="ECO:0000313" key="14">
    <source>
        <dbReference type="Proteomes" id="UP000326354"/>
    </source>
</evidence>
<evidence type="ECO:0000256" key="9">
    <source>
        <dbReference type="PROSITE-ProRule" id="PRU00221"/>
    </source>
</evidence>
<dbReference type="Gene3D" id="2.130.10.10">
    <property type="entry name" value="YVTN repeat-like/Quinoprotein amine dehydrogenase"/>
    <property type="match status" value="2"/>
</dbReference>
<protein>
    <recommendedName>
        <fullName evidence="1">non-specific serine/threonine protein kinase</fullName>
        <ecNumber evidence="1">2.7.11.1</ecNumber>
    </recommendedName>
</protein>
<dbReference type="SUPFAM" id="SSF50978">
    <property type="entry name" value="WD40 repeat-like"/>
    <property type="match status" value="1"/>
</dbReference>
<dbReference type="InterPro" id="IPR017441">
    <property type="entry name" value="Protein_kinase_ATP_BS"/>
</dbReference>
<evidence type="ECO:0000259" key="12">
    <source>
        <dbReference type="PROSITE" id="PS50011"/>
    </source>
</evidence>
<evidence type="ECO:0000256" key="7">
    <source>
        <dbReference type="ARBA" id="ARBA00022777"/>
    </source>
</evidence>
<dbReference type="InterPro" id="IPR019775">
    <property type="entry name" value="WD40_repeat_CS"/>
</dbReference>
<dbReference type="OrthoDB" id="6111975at2"/>
<dbReference type="RefSeq" id="WP_151968797.1">
    <property type="nucleotide sequence ID" value="NZ_AP019860.1"/>
</dbReference>
<dbReference type="InterPro" id="IPR000719">
    <property type="entry name" value="Prot_kinase_dom"/>
</dbReference>
<proteinExistence type="predicted"/>
<dbReference type="PROSITE" id="PS50294">
    <property type="entry name" value="WD_REPEATS_REGION"/>
    <property type="match status" value="1"/>
</dbReference>
<keyword evidence="8 10" id="KW-0067">ATP-binding</keyword>
<dbReference type="PROSITE" id="PS00678">
    <property type="entry name" value="WD_REPEATS_1"/>
    <property type="match status" value="1"/>
</dbReference>
<keyword evidence="5" id="KW-0677">Repeat</keyword>
<keyword evidence="14" id="KW-1185">Reference proteome</keyword>
<dbReference type="InterPro" id="IPR011047">
    <property type="entry name" value="Quinoprotein_ADH-like_sf"/>
</dbReference>
<dbReference type="Gene3D" id="3.30.200.20">
    <property type="entry name" value="Phosphorylase Kinase, domain 1"/>
    <property type="match status" value="1"/>
</dbReference>
<dbReference type="InterPro" id="IPR036322">
    <property type="entry name" value="WD40_repeat_dom_sf"/>
</dbReference>
<dbReference type="SMART" id="SM00320">
    <property type="entry name" value="WD40"/>
    <property type="match status" value="4"/>
</dbReference>
<dbReference type="SUPFAM" id="SSF50998">
    <property type="entry name" value="Quinoprotein alcohol dehydrogenase-like"/>
    <property type="match status" value="1"/>
</dbReference>
<evidence type="ECO:0000256" key="11">
    <source>
        <dbReference type="SAM" id="MobiDB-lite"/>
    </source>
</evidence>
<accession>A0A5S9INA0</accession>
<feature type="domain" description="Protein kinase" evidence="12">
    <location>
        <begin position="50"/>
        <end position="308"/>
    </location>
</feature>
<dbReference type="SUPFAM" id="SSF56112">
    <property type="entry name" value="Protein kinase-like (PK-like)"/>
    <property type="match status" value="1"/>
</dbReference>
<dbReference type="PANTHER" id="PTHR43289:SF34">
    <property type="entry name" value="SERINE_THREONINE-PROTEIN KINASE YBDM-RELATED"/>
    <property type="match status" value="1"/>
</dbReference>
<evidence type="ECO:0000313" key="13">
    <source>
        <dbReference type="EMBL" id="BBM84657.1"/>
    </source>
</evidence>
<dbReference type="CDD" id="cd14014">
    <property type="entry name" value="STKc_PknB_like"/>
    <property type="match status" value="1"/>
</dbReference>
<keyword evidence="6 10" id="KW-0547">Nucleotide-binding</keyword>
<dbReference type="AlphaFoldDB" id="A0A5S9INA0"/>
<dbReference type="GO" id="GO:0004674">
    <property type="term" value="F:protein serine/threonine kinase activity"/>
    <property type="evidence" value="ECO:0007669"/>
    <property type="project" value="UniProtKB-KW"/>
</dbReference>
<dbReference type="PANTHER" id="PTHR43289">
    <property type="entry name" value="MITOGEN-ACTIVATED PROTEIN KINASE KINASE KINASE 20-RELATED"/>
    <property type="match status" value="1"/>
</dbReference>
<dbReference type="EC" id="2.7.11.1" evidence="1"/>
<dbReference type="InterPro" id="IPR015943">
    <property type="entry name" value="WD40/YVTN_repeat-like_dom_sf"/>
</dbReference>